<dbReference type="RefSeq" id="WP_283400046.1">
    <property type="nucleotide sequence ID" value="NZ_FXUB01000001.1"/>
</dbReference>
<reference evidence="4 5" key="1">
    <citation type="submission" date="2017-05" db="EMBL/GenBank/DDBJ databases">
        <authorList>
            <person name="Varghese N."/>
            <person name="Submissions S."/>
        </authorList>
    </citation>
    <scope>NUCLEOTIDE SEQUENCE [LARGE SCALE GENOMIC DNA]</scope>
    <source>
        <strain evidence="4 5">DSM 15522</strain>
    </source>
</reference>
<dbReference type="InterPro" id="IPR040452">
    <property type="entry name" value="SfsA_C"/>
</dbReference>
<dbReference type="Pfam" id="PF03749">
    <property type="entry name" value="SfsA"/>
    <property type="match status" value="1"/>
</dbReference>
<dbReference type="Pfam" id="PF17746">
    <property type="entry name" value="SfsA_N"/>
    <property type="match status" value="1"/>
</dbReference>
<organism evidence="4 5">
    <name type="scientific">Desulfurobacterium pacificum</name>
    <dbReference type="NCBI Taxonomy" id="240166"/>
    <lineage>
        <taxon>Bacteria</taxon>
        <taxon>Pseudomonadati</taxon>
        <taxon>Aquificota</taxon>
        <taxon>Aquificia</taxon>
        <taxon>Desulfurobacteriales</taxon>
        <taxon>Desulfurobacteriaceae</taxon>
        <taxon>Desulfurobacterium</taxon>
    </lineage>
</organism>
<dbReference type="CDD" id="cd22357">
    <property type="entry name" value="SfsA-like"/>
    <property type="match status" value="1"/>
</dbReference>
<evidence type="ECO:0000259" key="2">
    <source>
        <dbReference type="Pfam" id="PF03749"/>
    </source>
</evidence>
<keyword evidence="5" id="KW-1185">Reference proteome</keyword>
<dbReference type="Gene3D" id="2.40.50.580">
    <property type="match status" value="1"/>
</dbReference>
<feature type="domain" description="Sugar fermentation stimulation protein C-terminal" evidence="2">
    <location>
        <begin position="87"/>
        <end position="214"/>
    </location>
</feature>
<evidence type="ECO:0000259" key="3">
    <source>
        <dbReference type="Pfam" id="PF17746"/>
    </source>
</evidence>
<evidence type="ECO:0000256" key="1">
    <source>
        <dbReference type="HAMAP-Rule" id="MF_00095"/>
    </source>
</evidence>
<evidence type="ECO:0000313" key="4">
    <source>
        <dbReference type="EMBL" id="SMP07995.1"/>
    </source>
</evidence>
<dbReference type="NCBIfam" id="TIGR00230">
    <property type="entry name" value="sfsA"/>
    <property type="match status" value="1"/>
</dbReference>
<gene>
    <name evidence="1" type="primary">sfsA</name>
    <name evidence="4" type="ORF">SAMN06265339_0543</name>
</gene>
<sequence length="229" mass="25661">MIEILNVEEALGTLTPGVFLFRENRFTASVEVDGKVFKAHVADTGRLEELLIKGSPVTLASNPKGKLDFKLVGIKSKDEWVLINTSLHSAIAEKLINLGILGFKPQRIKREVKIGSSRFDFLIDDSAIVEVKGCNLVVNDTCLFPDAPTERGKRHVEELIRLKKEGFKPYVLFLLLRKCSRFSPNRNTDPEFSRVLEEAVSEGLKVVTASLSFDGRRVFYSPDDLIKLV</sequence>
<dbReference type="PANTHER" id="PTHR30545">
    <property type="entry name" value="SUGAR FERMENTATION STIMULATION PROTEIN A"/>
    <property type="match status" value="1"/>
</dbReference>
<dbReference type="PANTHER" id="PTHR30545:SF2">
    <property type="entry name" value="SUGAR FERMENTATION STIMULATION PROTEIN A"/>
    <property type="match status" value="1"/>
</dbReference>
<name>A0ABY1NFN9_9BACT</name>
<accession>A0ABY1NFN9</accession>
<dbReference type="InterPro" id="IPR041465">
    <property type="entry name" value="SfsA_N"/>
</dbReference>
<dbReference type="InterPro" id="IPR005224">
    <property type="entry name" value="SfsA"/>
</dbReference>
<dbReference type="EMBL" id="FXUB01000001">
    <property type="protein sequence ID" value="SMP07995.1"/>
    <property type="molecule type" value="Genomic_DNA"/>
</dbReference>
<dbReference type="Proteomes" id="UP001157911">
    <property type="component" value="Unassembled WGS sequence"/>
</dbReference>
<dbReference type="HAMAP" id="MF_00095">
    <property type="entry name" value="SfsA"/>
    <property type="match status" value="1"/>
</dbReference>
<feature type="domain" description="SfsA N-terminal OB" evidence="3">
    <location>
        <begin position="22"/>
        <end position="83"/>
    </location>
</feature>
<dbReference type="Gene3D" id="3.40.1350.60">
    <property type="match status" value="1"/>
</dbReference>
<proteinExistence type="inferred from homology"/>
<protein>
    <recommendedName>
        <fullName evidence="1">Sugar fermentation stimulation protein homolog</fullName>
    </recommendedName>
</protein>
<comment type="similarity">
    <text evidence="1">Belongs to the SfsA family.</text>
</comment>
<evidence type="ECO:0000313" key="5">
    <source>
        <dbReference type="Proteomes" id="UP001157911"/>
    </source>
</evidence>
<comment type="caution">
    <text evidence="4">The sequence shown here is derived from an EMBL/GenBank/DDBJ whole genome shotgun (WGS) entry which is preliminary data.</text>
</comment>